<dbReference type="Proteomes" id="UP000185596">
    <property type="component" value="Unassembled WGS sequence"/>
</dbReference>
<keyword evidence="2" id="KW-1185">Reference proteome</keyword>
<sequence>MMDGYTFDPESFQEVRRSWTDLLAGLENDLKAAERLMAVQAPGHEPASGFVAATQNDSGKALLGSITEMRAFALGYLRSLDHSQREYQARETSGVDTFRTEAG</sequence>
<accession>A0A1Q8CA74</accession>
<dbReference type="EMBL" id="MSIE01000070">
    <property type="protein sequence ID" value="OLF11264.1"/>
    <property type="molecule type" value="Genomic_DNA"/>
</dbReference>
<name>A0A1Q8CA74_9PSEU</name>
<evidence type="ECO:0000313" key="2">
    <source>
        <dbReference type="Proteomes" id="UP000185596"/>
    </source>
</evidence>
<reference evidence="1 2" key="1">
    <citation type="submission" date="2016-12" db="EMBL/GenBank/DDBJ databases">
        <title>The draft genome sequence of Actinophytocola sp. 11-183.</title>
        <authorList>
            <person name="Wang W."/>
            <person name="Yuan L."/>
        </authorList>
    </citation>
    <scope>NUCLEOTIDE SEQUENCE [LARGE SCALE GENOMIC DNA]</scope>
    <source>
        <strain evidence="1 2">11-183</strain>
    </source>
</reference>
<dbReference type="RefSeq" id="WP_075129302.1">
    <property type="nucleotide sequence ID" value="NZ_MSIE01000070.1"/>
</dbReference>
<dbReference type="AlphaFoldDB" id="A0A1Q8CA74"/>
<gene>
    <name evidence="1" type="ORF">BU204_30780</name>
</gene>
<comment type="caution">
    <text evidence="1">The sequence shown here is derived from an EMBL/GenBank/DDBJ whole genome shotgun (WGS) entry which is preliminary data.</text>
</comment>
<evidence type="ECO:0008006" key="3">
    <source>
        <dbReference type="Google" id="ProtNLM"/>
    </source>
</evidence>
<dbReference type="STRING" id="1912961.BU204_30780"/>
<organism evidence="1 2">
    <name type="scientific">Actinophytocola xanthii</name>
    <dbReference type="NCBI Taxonomy" id="1912961"/>
    <lineage>
        <taxon>Bacteria</taxon>
        <taxon>Bacillati</taxon>
        <taxon>Actinomycetota</taxon>
        <taxon>Actinomycetes</taxon>
        <taxon>Pseudonocardiales</taxon>
        <taxon>Pseudonocardiaceae</taxon>
    </lineage>
</organism>
<proteinExistence type="predicted"/>
<evidence type="ECO:0000313" key="1">
    <source>
        <dbReference type="EMBL" id="OLF11264.1"/>
    </source>
</evidence>
<dbReference type="OrthoDB" id="3627045at2"/>
<protein>
    <recommendedName>
        <fullName evidence="3">PE domain-containing protein</fullName>
    </recommendedName>
</protein>